<reference evidence="2 3" key="1">
    <citation type="submission" date="2022-04" db="EMBL/GenBank/DDBJ databases">
        <title>Gracilibacillus sp. isolated from saltern.</title>
        <authorList>
            <person name="Won M."/>
            <person name="Lee C.-M."/>
            <person name="Woen H.-Y."/>
            <person name="Kwon S.-W."/>
        </authorList>
    </citation>
    <scope>NUCLEOTIDE SEQUENCE [LARGE SCALE GENOMIC DNA]</scope>
    <source>
        <strain evidence="2 3">SSWR10-1</strain>
    </source>
</reference>
<proteinExistence type="predicted"/>
<keyword evidence="2" id="KW-0489">Methyltransferase</keyword>
<feature type="domain" description="Methyltransferase type 11" evidence="1">
    <location>
        <begin position="4"/>
        <end position="102"/>
    </location>
</feature>
<dbReference type="SUPFAM" id="SSF53335">
    <property type="entry name" value="S-adenosyl-L-methionine-dependent methyltransferases"/>
    <property type="match status" value="1"/>
</dbReference>
<gene>
    <name evidence="2" type="ORF">MUN88_12175</name>
</gene>
<dbReference type="GO" id="GO:0032259">
    <property type="term" value="P:methylation"/>
    <property type="evidence" value="ECO:0007669"/>
    <property type="project" value="UniProtKB-KW"/>
</dbReference>
<accession>A0ABY4ERL3</accession>
<evidence type="ECO:0000313" key="2">
    <source>
        <dbReference type="EMBL" id="UOQ46849.1"/>
    </source>
</evidence>
<protein>
    <submittedName>
        <fullName evidence="2">Class I SAM-dependent methyltransferase</fullName>
    </submittedName>
</protein>
<dbReference type="InterPro" id="IPR050508">
    <property type="entry name" value="Methyltransf_Superfamily"/>
</dbReference>
<dbReference type="InterPro" id="IPR029063">
    <property type="entry name" value="SAM-dependent_MTases_sf"/>
</dbReference>
<evidence type="ECO:0000313" key="3">
    <source>
        <dbReference type="Proteomes" id="UP000831782"/>
    </source>
</evidence>
<dbReference type="InterPro" id="IPR013216">
    <property type="entry name" value="Methyltransf_11"/>
</dbReference>
<evidence type="ECO:0000259" key="1">
    <source>
        <dbReference type="Pfam" id="PF08241"/>
    </source>
</evidence>
<dbReference type="EMBL" id="CP095072">
    <property type="protein sequence ID" value="UOQ46849.1"/>
    <property type="molecule type" value="Genomic_DNA"/>
</dbReference>
<dbReference type="RefSeq" id="WP_244715387.1">
    <property type="nucleotide sequence ID" value="NZ_CP095072.1"/>
</dbReference>
<name>A0ABY4ERL3_9BACI</name>
<sequence>MNILEAGCGPGFVIEKLVQSFPNSKVTALDVDEKLLAKAKLLLNTTPDAHVKFIQSSVYDTGFSNNSYDFVIARFLFLHLHDPIKALLELFRVLKPGGKLVIIDVDDGIFGAVQPKIENFNSIIQKLIEMQGEAGGNREIG</sequence>
<keyword evidence="2" id="KW-0808">Transferase</keyword>
<dbReference type="GO" id="GO:0008168">
    <property type="term" value="F:methyltransferase activity"/>
    <property type="evidence" value="ECO:0007669"/>
    <property type="project" value="UniProtKB-KW"/>
</dbReference>
<dbReference type="PANTHER" id="PTHR42912:SF80">
    <property type="entry name" value="METHYLTRANSFERASE DOMAIN-CONTAINING PROTEIN"/>
    <property type="match status" value="1"/>
</dbReference>
<dbReference type="Proteomes" id="UP000831782">
    <property type="component" value="Chromosome"/>
</dbReference>
<keyword evidence="3" id="KW-1185">Reference proteome</keyword>
<dbReference type="Pfam" id="PF08241">
    <property type="entry name" value="Methyltransf_11"/>
    <property type="match status" value="1"/>
</dbReference>
<dbReference type="Gene3D" id="3.40.50.150">
    <property type="entry name" value="Vaccinia Virus protein VP39"/>
    <property type="match status" value="1"/>
</dbReference>
<dbReference type="PANTHER" id="PTHR42912">
    <property type="entry name" value="METHYLTRANSFERASE"/>
    <property type="match status" value="1"/>
</dbReference>
<organism evidence="2 3">
    <name type="scientific">Gracilibacillus caseinilyticus</name>
    <dbReference type="NCBI Taxonomy" id="2932256"/>
    <lineage>
        <taxon>Bacteria</taxon>
        <taxon>Bacillati</taxon>
        <taxon>Bacillota</taxon>
        <taxon>Bacilli</taxon>
        <taxon>Bacillales</taxon>
        <taxon>Bacillaceae</taxon>
        <taxon>Gracilibacillus</taxon>
    </lineage>
</organism>
<dbReference type="CDD" id="cd02440">
    <property type="entry name" value="AdoMet_MTases"/>
    <property type="match status" value="1"/>
</dbReference>